<reference evidence="3" key="1">
    <citation type="journal article" date="2019" name="Int. J. Syst. Evol. Microbiol.">
        <title>The Global Catalogue of Microorganisms (GCM) 10K type strain sequencing project: providing services to taxonomists for standard genome sequencing and annotation.</title>
        <authorList>
            <consortium name="The Broad Institute Genomics Platform"/>
            <consortium name="The Broad Institute Genome Sequencing Center for Infectious Disease"/>
            <person name="Wu L."/>
            <person name="Ma J."/>
        </authorList>
    </citation>
    <scope>NUCLEOTIDE SEQUENCE [LARGE SCALE GENOMIC DNA]</scope>
    <source>
        <strain evidence="3">JCM 14370</strain>
    </source>
</reference>
<keyword evidence="3" id="KW-1185">Reference proteome</keyword>
<feature type="domain" description="Cupin type-2" evidence="1">
    <location>
        <begin position="34"/>
        <end position="100"/>
    </location>
</feature>
<dbReference type="InterPro" id="IPR013096">
    <property type="entry name" value="Cupin_2"/>
</dbReference>
<dbReference type="EMBL" id="BMOD01000004">
    <property type="protein sequence ID" value="GGJ30907.1"/>
    <property type="molecule type" value="Genomic_DNA"/>
</dbReference>
<accession>A0ABQ2CXK9</accession>
<gene>
    <name evidence="2" type="ORF">GCM10008938_16190</name>
</gene>
<evidence type="ECO:0000313" key="3">
    <source>
        <dbReference type="Proteomes" id="UP000632222"/>
    </source>
</evidence>
<dbReference type="InterPro" id="IPR011051">
    <property type="entry name" value="RmlC_Cupin_sf"/>
</dbReference>
<organism evidence="2 3">
    <name type="scientific">Deinococcus roseus</name>
    <dbReference type="NCBI Taxonomy" id="392414"/>
    <lineage>
        <taxon>Bacteria</taxon>
        <taxon>Thermotogati</taxon>
        <taxon>Deinococcota</taxon>
        <taxon>Deinococci</taxon>
        <taxon>Deinococcales</taxon>
        <taxon>Deinococcaceae</taxon>
        <taxon>Deinococcus</taxon>
    </lineage>
</organism>
<name>A0ABQ2CXK9_9DEIO</name>
<comment type="caution">
    <text evidence="2">The sequence shown here is derived from an EMBL/GenBank/DDBJ whole genome shotgun (WGS) entry which is preliminary data.</text>
</comment>
<evidence type="ECO:0000259" key="1">
    <source>
        <dbReference type="Pfam" id="PF07883"/>
    </source>
</evidence>
<protein>
    <submittedName>
        <fullName evidence="2">Cupin</fullName>
    </submittedName>
</protein>
<dbReference type="Pfam" id="PF07883">
    <property type="entry name" value="Cupin_2"/>
    <property type="match status" value="1"/>
</dbReference>
<sequence length="116" mass="12757">MKASIHNSEHYVWGGSCDGWKLLQQPGLSVIQERMPAGTQEIAHYHEQAEQFFYVLSGELTLRFQTGDVLLTAQEGVHVPALRSHTAMNLSAADVHFLVVSSPSTVGDRVVIEQIG</sequence>
<dbReference type="SUPFAM" id="SSF51182">
    <property type="entry name" value="RmlC-like cupins"/>
    <property type="match status" value="1"/>
</dbReference>
<dbReference type="Proteomes" id="UP000632222">
    <property type="component" value="Unassembled WGS sequence"/>
</dbReference>
<dbReference type="InterPro" id="IPR014710">
    <property type="entry name" value="RmlC-like_jellyroll"/>
</dbReference>
<dbReference type="Gene3D" id="2.60.120.10">
    <property type="entry name" value="Jelly Rolls"/>
    <property type="match status" value="1"/>
</dbReference>
<dbReference type="CDD" id="cd02208">
    <property type="entry name" value="cupin_RmlC-like"/>
    <property type="match status" value="1"/>
</dbReference>
<evidence type="ECO:0000313" key="2">
    <source>
        <dbReference type="EMBL" id="GGJ30907.1"/>
    </source>
</evidence>
<proteinExistence type="predicted"/>
<dbReference type="RefSeq" id="WP_189002172.1">
    <property type="nucleotide sequence ID" value="NZ_BMOD01000004.1"/>
</dbReference>